<feature type="binding site" evidence="10">
    <location>
        <begin position="35"/>
        <end position="40"/>
    </location>
    <ligand>
        <name>substrate</name>
    </ligand>
</feature>
<keyword evidence="5" id="KW-0413">Isomerase</keyword>
<feature type="binding site" evidence="10">
    <location>
        <position position="43"/>
    </location>
    <ligand>
        <name>substrate</name>
    </ligand>
</feature>
<evidence type="ECO:0000256" key="12">
    <source>
        <dbReference type="PIRSR" id="PIRSR610972-4"/>
    </source>
</evidence>
<evidence type="ECO:0000256" key="6">
    <source>
        <dbReference type="ARBA" id="ARBA00023277"/>
    </source>
</evidence>
<comment type="similarity">
    <text evidence="1">Belongs to the HAD-like hydrolase superfamily. CbbY/CbbZ/Gph/YieH family.</text>
</comment>
<gene>
    <name evidence="13" type="ORF">EDC14_102380</name>
</gene>
<feature type="binding site" evidence="10">
    <location>
        <begin position="105"/>
        <end position="109"/>
    </location>
    <ligand>
        <name>substrate</name>
    </ligand>
</feature>
<name>A0A4R1RAW3_HYDET</name>
<evidence type="ECO:0000256" key="8">
    <source>
        <dbReference type="ARBA" id="ARBA00044968"/>
    </source>
</evidence>
<sequence length="216" mass="23659">MDGVITDTVEYHYQSWKKLCAAEDIPFTAADNRDLLGLSREDSLQLLLDRYHRKVSPEHFRYLYERKNQLFLELVAGMTAADLLPGVREFLDELAESGLKIAVASSSRNTQCILERLGIAERFAAIVNSSMVERAKPAPDLFLHAAAQLQVVPEEAVVIEDSAAGISAAHQAGMLVVGIGPREQVGPANLIFPSLAEVRLPSLVAALQNLREVSLP</sequence>
<evidence type="ECO:0000256" key="1">
    <source>
        <dbReference type="ARBA" id="ARBA00006171"/>
    </source>
</evidence>
<keyword evidence="14" id="KW-1185">Reference proteome</keyword>
<feature type="binding site" evidence="10">
    <location>
        <position position="136"/>
    </location>
    <ligand>
        <name>substrate</name>
    </ligand>
</feature>
<reference evidence="13 14" key="1">
    <citation type="submission" date="2019-03" db="EMBL/GenBank/DDBJ databases">
        <title>Genomic Encyclopedia of Type Strains, Phase IV (KMG-IV): sequencing the most valuable type-strain genomes for metagenomic binning, comparative biology and taxonomic classification.</title>
        <authorList>
            <person name="Goeker M."/>
        </authorList>
    </citation>
    <scope>NUCLEOTIDE SEQUENCE [LARGE SCALE GENOMIC DNA]</scope>
    <source>
        <strain evidence="13 14">LX-B</strain>
    </source>
</reference>
<dbReference type="AlphaFoldDB" id="A0A4R1RAW3"/>
<dbReference type="NCBIfam" id="TIGR01509">
    <property type="entry name" value="HAD-SF-IA-v3"/>
    <property type="match status" value="1"/>
</dbReference>
<accession>A0A4R1RAW3</accession>
<evidence type="ECO:0000313" key="14">
    <source>
        <dbReference type="Proteomes" id="UP000295008"/>
    </source>
</evidence>
<organism evidence="13 14">
    <name type="scientific">Hydrogenispora ethanolica</name>
    <dbReference type="NCBI Taxonomy" id="1082276"/>
    <lineage>
        <taxon>Bacteria</taxon>
        <taxon>Bacillati</taxon>
        <taxon>Bacillota</taxon>
        <taxon>Hydrogenispora</taxon>
    </lineage>
</organism>
<keyword evidence="3 11" id="KW-0479">Metal-binding</keyword>
<feature type="binding site" evidence="11">
    <location>
        <position position="2"/>
    </location>
    <ligand>
        <name>Mg(2+)</name>
        <dbReference type="ChEBI" id="CHEBI:18420"/>
    </ligand>
</feature>
<feature type="binding site" evidence="10">
    <location>
        <position position="67"/>
    </location>
    <ligand>
        <name>substrate</name>
    </ligand>
</feature>
<dbReference type="CDD" id="cd02598">
    <property type="entry name" value="HAD_BPGM"/>
    <property type="match status" value="1"/>
</dbReference>
<feature type="binding site" evidence="10">
    <location>
        <position position="16"/>
    </location>
    <ligand>
        <name>substrate</name>
    </ligand>
</feature>
<comment type="cofactor">
    <cofactor evidence="11">
        <name>Mg(2+)</name>
        <dbReference type="ChEBI" id="CHEBI:18420"/>
    </cofactor>
    <text evidence="11">Binds 2 magnesium ions per subunit.</text>
</comment>
<dbReference type="Proteomes" id="UP000295008">
    <property type="component" value="Unassembled WGS sequence"/>
</dbReference>
<dbReference type="InterPro" id="IPR036412">
    <property type="entry name" value="HAD-like_sf"/>
</dbReference>
<evidence type="ECO:0000256" key="9">
    <source>
        <dbReference type="ARBA" id="ARBA00044991"/>
    </source>
</evidence>
<evidence type="ECO:0000313" key="13">
    <source>
        <dbReference type="EMBL" id="TCL62799.1"/>
    </source>
</evidence>
<dbReference type="InterPro" id="IPR006439">
    <property type="entry name" value="HAD-SF_hydro_IA"/>
</dbReference>
<evidence type="ECO:0000256" key="5">
    <source>
        <dbReference type="ARBA" id="ARBA00023235"/>
    </source>
</evidence>
<dbReference type="InterPro" id="IPR023214">
    <property type="entry name" value="HAD_sf"/>
</dbReference>
<dbReference type="GO" id="GO:0000287">
    <property type="term" value="F:magnesium ion binding"/>
    <property type="evidence" value="ECO:0007669"/>
    <property type="project" value="InterPro"/>
</dbReference>
<dbReference type="PANTHER" id="PTHR46193">
    <property type="entry name" value="6-PHOSPHOGLUCONATE PHOSPHATASE"/>
    <property type="match status" value="1"/>
</dbReference>
<dbReference type="NCBIfam" id="TIGR02009">
    <property type="entry name" value="PGMB-YQAB-SF"/>
    <property type="match status" value="1"/>
</dbReference>
<feature type="site" description="Important for catalytic activity and assists the phosphoryl transfer reaction to Asp8 by balancing charge and orienting the reacting groups" evidence="12">
    <location>
        <position position="136"/>
    </location>
</feature>
<evidence type="ECO:0000256" key="2">
    <source>
        <dbReference type="ARBA" id="ARBA00022553"/>
    </source>
</evidence>
<dbReference type="Pfam" id="PF00702">
    <property type="entry name" value="Hydrolase"/>
    <property type="match status" value="1"/>
</dbReference>
<feature type="binding site" evidence="11">
    <location>
        <position position="161"/>
    </location>
    <ligand>
        <name>Mg(2+)</name>
        <dbReference type="ChEBI" id="CHEBI:18420"/>
    </ligand>
</feature>
<dbReference type="InterPro" id="IPR010972">
    <property type="entry name" value="Beta-PGM"/>
</dbReference>
<proteinExistence type="inferred from homology"/>
<feature type="site" description="Important for catalytic activity and assists the phosphoryl transfer reaction to Asp8 by balancing charge and orienting the reacting groups" evidence="12">
    <location>
        <position position="105"/>
    </location>
</feature>
<dbReference type="GO" id="GO:0008801">
    <property type="term" value="F:beta-phosphoglucomutase activity"/>
    <property type="evidence" value="ECO:0007669"/>
    <property type="project" value="UniProtKB-EC"/>
</dbReference>
<dbReference type="InterPro" id="IPR051600">
    <property type="entry name" value="Beta-PGM-like"/>
</dbReference>
<dbReference type="NCBIfam" id="TIGR01990">
    <property type="entry name" value="bPGM"/>
    <property type="match status" value="1"/>
</dbReference>
<dbReference type="EMBL" id="SLUN01000023">
    <property type="protein sequence ID" value="TCL62799.1"/>
    <property type="molecule type" value="Genomic_DNA"/>
</dbReference>
<comment type="caution">
    <text evidence="13">The sequence shown here is derived from an EMBL/GenBank/DDBJ whole genome shotgun (WGS) entry which is preliminary data.</text>
</comment>
<dbReference type="GO" id="GO:0005975">
    <property type="term" value="P:carbohydrate metabolic process"/>
    <property type="evidence" value="ECO:0007669"/>
    <property type="project" value="InterPro"/>
</dbReference>
<evidence type="ECO:0000256" key="4">
    <source>
        <dbReference type="ARBA" id="ARBA00022842"/>
    </source>
</evidence>
<evidence type="ECO:0000256" key="7">
    <source>
        <dbReference type="ARBA" id="ARBA00044926"/>
    </source>
</evidence>
<feature type="binding site" evidence="11">
    <location>
        <position position="160"/>
    </location>
    <ligand>
        <name>Mg(2+)</name>
        <dbReference type="ChEBI" id="CHEBI:18420"/>
    </ligand>
</feature>
<keyword evidence="2" id="KW-0597">Phosphoprotein</keyword>
<keyword evidence="6" id="KW-0119">Carbohydrate metabolism</keyword>
<protein>
    <recommendedName>
        <fullName evidence="9">Beta-phosphoglucomutase</fullName>
        <ecNumber evidence="8">5.4.2.6</ecNumber>
    </recommendedName>
</protein>
<dbReference type="SUPFAM" id="SSF56784">
    <property type="entry name" value="HAD-like"/>
    <property type="match status" value="1"/>
</dbReference>
<evidence type="ECO:0000256" key="3">
    <source>
        <dbReference type="ARBA" id="ARBA00022723"/>
    </source>
</evidence>
<comment type="catalytic activity">
    <reaction evidence="7">
        <text>beta-D-glucose 1-phosphate = beta-D-glucose 6-phosphate</text>
        <dbReference type="Rhea" id="RHEA:20113"/>
        <dbReference type="ChEBI" id="CHEBI:57684"/>
        <dbReference type="ChEBI" id="CHEBI:58247"/>
        <dbReference type="EC" id="5.4.2.6"/>
    </reaction>
</comment>
<dbReference type="OrthoDB" id="9797743at2"/>
<keyword evidence="4 11" id="KW-0460">Magnesium</keyword>
<dbReference type="EC" id="5.4.2.6" evidence="8"/>
<dbReference type="Gene3D" id="1.10.150.240">
    <property type="entry name" value="Putative phosphatase, domain 2"/>
    <property type="match status" value="1"/>
</dbReference>
<dbReference type="InterPro" id="IPR023198">
    <property type="entry name" value="PGP-like_dom2"/>
</dbReference>
<dbReference type="InterPro" id="IPR010976">
    <property type="entry name" value="B-phosphoglucomutase_hydrolase"/>
</dbReference>
<evidence type="ECO:0000256" key="10">
    <source>
        <dbReference type="PIRSR" id="PIRSR610972-2"/>
    </source>
</evidence>
<evidence type="ECO:0000256" key="11">
    <source>
        <dbReference type="PIRSR" id="PIRSR610972-3"/>
    </source>
</evidence>
<dbReference type="Gene3D" id="3.40.50.1000">
    <property type="entry name" value="HAD superfamily/HAD-like"/>
    <property type="match status" value="1"/>
</dbReference>
<dbReference type="PANTHER" id="PTHR46193:SF18">
    <property type="entry name" value="HEXITOL PHOSPHATASE B"/>
    <property type="match status" value="1"/>
</dbReference>